<organism evidence="7 8">
    <name type="scientific">Cuspidothrix issatschenkoi CHARLIE-1</name>
    <dbReference type="NCBI Taxonomy" id="2052836"/>
    <lineage>
        <taxon>Bacteria</taxon>
        <taxon>Bacillati</taxon>
        <taxon>Cyanobacteriota</taxon>
        <taxon>Cyanophyceae</taxon>
        <taxon>Nostocales</taxon>
        <taxon>Aphanizomenonaceae</taxon>
        <taxon>Cuspidothrix</taxon>
    </lineage>
</organism>
<evidence type="ECO:0000256" key="3">
    <source>
        <dbReference type="ARBA" id="ARBA00022989"/>
    </source>
</evidence>
<evidence type="ECO:0000259" key="6">
    <source>
        <dbReference type="Pfam" id="PF01094"/>
    </source>
</evidence>
<dbReference type="InterPro" id="IPR051010">
    <property type="entry name" value="BCAA_transport"/>
</dbReference>
<dbReference type="PANTHER" id="PTHR30483:SF6">
    <property type="entry name" value="PERIPLASMIC BINDING PROTEIN OF ABC TRANSPORTER FOR NATURAL AMINO ACIDS"/>
    <property type="match status" value="1"/>
</dbReference>
<feature type="domain" description="Receptor ligand binding region" evidence="6">
    <location>
        <begin position="148"/>
        <end position="471"/>
    </location>
</feature>
<sequence length="501" mass="56543">MKFFPRKTRKYSRLMKRLFLIIFTVIFAFCVYVIFNPPNINITDNWCTNYKLEDNISCGEESLITNIEGKKGFDNFNNGLKHFKDGKWQDAVVSFQKERANNHNNPEILIYLNNAKLMQEKRKIYTIAVALPIRVAKVFLRGVAQVQEEFNKKNPGLGLKVLIVNDENDSQKVAKLVNSLLSKDDVVAVIGHYASEVTKAALPVYQNKEVVVISPGSSAMRETILAGKTYLTNFFFRTVPTVKTVHRILIDKLQLSQLANGEKASVFYNPNSTYSKSAFEEFRQELRVNNISANNIIGIDISSPNFIAKKSLMDVKREGAKALILIPDGHVNSDSFTNALSLINLNRDELPIGGYSVLYDTDILTKIDIDRVKKLVLVISWHRLTSPNKEVIIQAQNLWGTGDISDNTAMSYDATLVLTEALKKLHIDDNLKTQRLKIQQELTQLQVKEGASGTISFDNGDREQEIYEIVKAVSVSARCSQFSAMFVPISYDVSNLPCNRK</sequence>
<evidence type="ECO:0000313" key="8">
    <source>
        <dbReference type="Proteomes" id="UP000239589"/>
    </source>
</evidence>
<keyword evidence="3 5" id="KW-1133">Transmembrane helix</keyword>
<evidence type="ECO:0000256" key="2">
    <source>
        <dbReference type="ARBA" id="ARBA00022692"/>
    </source>
</evidence>
<accession>A0A2S6CS20</accession>
<dbReference type="SUPFAM" id="SSF53822">
    <property type="entry name" value="Periplasmic binding protein-like I"/>
    <property type="match status" value="1"/>
</dbReference>
<evidence type="ECO:0000256" key="4">
    <source>
        <dbReference type="ARBA" id="ARBA00023136"/>
    </source>
</evidence>
<keyword evidence="2 5" id="KW-0812">Transmembrane</keyword>
<dbReference type="Gene3D" id="3.40.50.2300">
    <property type="match status" value="2"/>
</dbReference>
<dbReference type="GO" id="GO:0016020">
    <property type="term" value="C:membrane"/>
    <property type="evidence" value="ECO:0007669"/>
    <property type="project" value="UniProtKB-SubCell"/>
</dbReference>
<dbReference type="PANTHER" id="PTHR30483">
    <property type="entry name" value="LEUCINE-SPECIFIC-BINDING PROTEIN"/>
    <property type="match status" value="1"/>
</dbReference>
<comment type="subcellular location">
    <subcellularLocation>
        <location evidence="1">Membrane</location>
    </subcellularLocation>
</comment>
<name>A0A2S6CS20_9CYAN</name>
<dbReference type="EMBL" id="PGEM01000114">
    <property type="protein sequence ID" value="PPJ62487.1"/>
    <property type="molecule type" value="Genomic_DNA"/>
</dbReference>
<dbReference type="Proteomes" id="UP000239589">
    <property type="component" value="Unassembled WGS sequence"/>
</dbReference>
<dbReference type="AlphaFoldDB" id="A0A2S6CS20"/>
<evidence type="ECO:0000313" key="7">
    <source>
        <dbReference type="EMBL" id="PPJ62487.1"/>
    </source>
</evidence>
<evidence type="ECO:0000256" key="1">
    <source>
        <dbReference type="ARBA" id="ARBA00004370"/>
    </source>
</evidence>
<keyword evidence="4 5" id="KW-0472">Membrane</keyword>
<protein>
    <recommendedName>
        <fullName evidence="6">Receptor ligand binding region domain-containing protein</fullName>
    </recommendedName>
</protein>
<dbReference type="InterPro" id="IPR001828">
    <property type="entry name" value="ANF_lig-bd_rcpt"/>
</dbReference>
<comment type="caution">
    <text evidence="7">The sequence shown here is derived from an EMBL/GenBank/DDBJ whole genome shotgun (WGS) entry which is preliminary data.</text>
</comment>
<gene>
    <name evidence="7" type="ORF">CUN59_15330</name>
</gene>
<proteinExistence type="predicted"/>
<dbReference type="InterPro" id="IPR028082">
    <property type="entry name" value="Peripla_BP_I"/>
</dbReference>
<reference evidence="7 8" key="1">
    <citation type="submission" date="2018-02" db="EMBL/GenBank/DDBJ databases">
        <title>Discovery of a pederin family compound in a non-symbiotic bloom-forming cyanobacterium.</title>
        <authorList>
            <person name="Kust A."/>
            <person name="Mares J."/>
            <person name="Jokela J."/>
            <person name="Urajova P."/>
            <person name="Hajek J."/>
            <person name="Saurav K."/>
            <person name="Voracova K."/>
            <person name="Fewer D.P."/>
            <person name="Haapaniemi E."/>
            <person name="Permi P."/>
            <person name="Rehakova K."/>
            <person name="Sivonen K."/>
            <person name="Hrouzek P."/>
        </authorList>
    </citation>
    <scope>NUCLEOTIDE SEQUENCE [LARGE SCALE GENOMIC DNA]</scope>
    <source>
        <strain evidence="7 8">CHARLIE-1</strain>
    </source>
</reference>
<evidence type="ECO:0000256" key="5">
    <source>
        <dbReference type="SAM" id="Phobius"/>
    </source>
</evidence>
<dbReference type="CDD" id="cd06268">
    <property type="entry name" value="PBP1_ABC_transporter_LIVBP-like"/>
    <property type="match status" value="1"/>
</dbReference>
<feature type="transmembrane region" description="Helical" evidence="5">
    <location>
        <begin position="18"/>
        <end position="35"/>
    </location>
</feature>
<keyword evidence="8" id="KW-1185">Reference proteome</keyword>
<dbReference type="Pfam" id="PF01094">
    <property type="entry name" value="ANF_receptor"/>
    <property type="match status" value="1"/>
</dbReference>
<dbReference type="OrthoDB" id="446586at2"/>